<feature type="domain" description="Xylose isomerase-like TIM barrel" evidence="1">
    <location>
        <begin position="63"/>
        <end position="290"/>
    </location>
</feature>
<proteinExistence type="predicted"/>
<dbReference type="Proteomes" id="UP001303701">
    <property type="component" value="Chromosome"/>
</dbReference>
<dbReference type="SUPFAM" id="SSF51658">
    <property type="entry name" value="Xylose isomerase-like"/>
    <property type="match status" value="1"/>
</dbReference>
<dbReference type="InterPro" id="IPR036237">
    <property type="entry name" value="Xyl_isomerase-like_sf"/>
</dbReference>
<evidence type="ECO:0000313" key="3">
    <source>
        <dbReference type="Proteomes" id="UP001303701"/>
    </source>
</evidence>
<protein>
    <submittedName>
        <fullName evidence="2">Sugar phosphate isomerase/epimerase family protein</fullName>
    </submittedName>
</protein>
<dbReference type="Gene3D" id="3.20.20.150">
    <property type="entry name" value="Divalent-metal-dependent TIM barrel enzymes"/>
    <property type="match status" value="1"/>
</dbReference>
<name>A0ABY9WBL7_9BACI</name>
<dbReference type="InterPro" id="IPR050312">
    <property type="entry name" value="IolE/XylAMocC-like"/>
</dbReference>
<keyword evidence="2" id="KW-0413">Isomerase</keyword>
<sequence>MAAFQYEWGKKATDEHVKELGGVKMKLGYQTNTWGGVVGHPAGVTSIKDLYYLANGSTEEALKDIAASGYKGFEIFDGNLMQYVDRKKDFQALMNEYSLDFVAVYTGGNFIFPDILEEEMLKIEKVAAFASELGANHLVVGGGAVRSNGILENDYIHLANALNKVVEIAQKYDLIPSYHPHLGTIVESPAQLDKLMPLTTINLCPDTAHLEAGGGDPIEIIKKYSSRIKYVHFKDYDNGQFLPLGKGHQNFEEMTRVLQESNYDGWITIELDSYSDPKQGAEISRNYLKNIGL</sequence>
<dbReference type="Pfam" id="PF01261">
    <property type="entry name" value="AP_endonuc_2"/>
    <property type="match status" value="1"/>
</dbReference>
<organism evidence="2 3">
    <name type="scientific">Aeribacillus composti</name>
    <dbReference type="NCBI Taxonomy" id="1868734"/>
    <lineage>
        <taxon>Bacteria</taxon>
        <taxon>Bacillati</taxon>
        <taxon>Bacillota</taxon>
        <taxon>Bacilli</taxon>
        <taxon>Bacillales</taxon>
        <taxon>Bacillaceae</taxon>
        <taxon>Aeribacillus</taxon>
    </lineage>
</organism>
<accession>A0ABY9WBL7</accession>
<dbReference type="GO" id="GO:0016853">
    <property type="term" value="F:isomerase activity"/>
    <property type="evidence" value="ECO:0007669"/>
    <property type="project" value="UniProtKB-KW"/>
</dbReference>
<dbReference type="PANTHER" id="PTHR12110:SF41">
    <property type="entry name" value="INOSOSE DEHYDRATASE"/>
    <property type="match status" value="1"/>
</dbReference>
<dbReference type="EMBL" id="CP134501">
    <property type="protein sequence ID" value="WNF33083.1"/>
    <property type="molecule type" value="Genomic_DNA"/>
</dbReference>
<dbReference type="InterPro" id="IPR013022">
    <property type="entry name" value="Xyl_isomerase-like_TIM-brl"/>
</dbReference>
<reference evidence="2 3" key="1">
    <citation type="submission" date="2023-09" db="EMBL/GenBank/DDBJ databases">
        <title>Different Types of Thermotolerant Ring-Cleaving Dioxygenases derived from Aeribacillus composti HB-1 applied for multiple aromatic hydrocarbons removal.</title>
        <authorList>
            <person name="Cao L."/>
            <person name="Li M."/>
            <person name="Ma T."/>
        </authorList>
    </citation>
    <scope>NUCLEOTIDE SEQUENCE [LARGE SCALE GENOMIC DNA]</scope>
    <source>
        <strain evidence="2 3">HB-1</strain>
    </source>
</reference>
<evidence type="ECO:0000259" key="1">
    <source>
        <dbReference type="Pfam" id="PF01261"/>
    </source>
</evidence>
<dbReference type="PANTHER" id="PTHR12110">
    <property type="entry name" value="HYDROXYPYRUVATE ISOMERASE"/>
    <property type="match status" value="1"/>
</dbReference>
<keyword evidence="3" id="KW-1185">Reference proteome</keyword>
<dbReference type="RefSeq" id="WP_242009308.1">
    <property type="nucleotide sequence ID" value="NZ_CP134501.1"/>
</dbReference>
<gene>
    <name evidence="2" type="ORF">RI196_17995</name>
</gene>
<evidence type="ECO:0000313" key="2">
    <source>
        <dbReference type="EMBL" id="WNF33083.1"/>
    </source>
</evidence>
<dbReference type="GeneID" id="301127893"/>